<accession>A0A5B0PKP2</accession>
<feature type="region of interest" description="Disordered" evidence="1">
    <location>
        <begin position="271"/>
        <end position="297"/>
    </location>
</feature>
<evidence type="ECO:0000313" key="4">
    <source>
        <dbReference type="Proteomes" id="UP000324748"/>
    </source>
</evidence>
<reference evidence="2 4" key="1">
    <citation type="submission" date="2019-05" db="EMBL/GenBank/DDBJ databases">
        <title>Emergence of the Ug99 lineage of the wheat stem rust pathogen through somatic hybridization.</title>
        <authorList>
            <person name="Li F."/>
            <person name="Upadhyaya N.M."/>
            <person name="Sperschneider J."/>
            <person name="Matny O."/>
            <person name="Nguyen-Phuc H."/>
            <person name="Mago R."/>
            <person name="Raley C."/>
            <person name="Miller M.E."/>
            <person name="Silverstein K.A.T."/>
            <person name="Henningsen E."/>
            <person name="Hirsch C.D."/>
            <person name="Visser B."/>
            <person name="Pretorius Z.A."/>
            <person name="Steffenson B.J."/>
            <person name="Schwessinger B."/>
            <person name="Dodds P.N."/>
            <person name="Figueroa M."/>
        </authorList>
    </citation>
    <scope>NUCLEOTIDE SEQUENCE [LARGE SCALE GENOMIC DNA]</scope>
    <source>
        <strain evidence="2">21-0</strain>
    </source>
</reference>
<dbReference type="Proteomes" id="UP000324748">
    <property type="component" value="Unassembled WGS sequence"/>
</dbReference>
<feature type="region of interest" description="Disordered" evidence="1">
    <location>
        <begin position="149"/>
        <end position="198"/>
    </location>
</feature>
<dbReference type="OrthoDB" id="2511315at2759"/>
<organism evidence="2 4">
    <name type="scientific">Puccinia graminis f. sp. tritici</name>
    <dbReference type="NCBI Taxonomy" id="56615"/>
    <lineage>
        <taxon>Eukaryota</taxon>
        <taxon>Fungi</taxon>
        <taxon>Dikarya</taxon>
        <taxon>Basidiomycota</taxon>
        <taxon>Pucciniomycotina</taxon>
        <taxon>Pucciniomycetes</taxon>
        <taxon>Pucciniales</taxon>
        <taxon>Pucciniaceae</taxon>
        <taxon>Puccinia</taxon>
    </lineage>
</organism>
<evidence type="ECO:0000313" key="3">
    <source>
        <dbReference type="EMBL" id="KAA1118682.1"/>
    </source>
</evidence>
<comment type="caution">
    <text evidence="2">The sequence shown here is derived from an EMBL/GenBank/DDBJ whole genome shotgun (WGS) entry which is preliminary data.</text>
</comment>
<sequence length="421" mass="47295">MPIVHSFEHLPTFLPPLGIRSPGHLASIPQPPQQPQAKSEKIQISFQPDTASDFNSRNTSLSASCAWPRPLVHIAPTSLHIFNIIQKNLHFPFQHRLSELGPVEYPFDKKKAIRVQVPTLRPASNKPMPTTSEPDLTAPAIPALDLPVHVTPAHGLPSPPHTQPDSTHDKHPAQDAAALGTSDQDTNTFEELPGPDPRFATVPEELKFYLKPNVELDARPSTKATLLKMIRHFFSEYKPRPLNCHKGVLIRAFEEKISPMIAEYLAFQAQCESQHETDEDEEMQDEAPPKEDLSGINPNNASISVDSIIAMIKRRLPKLQLPTGLNKSSAIGFFHRYLMPPPPGGYPSPFTTVPNPLPKPYHKYLTRDELRFAIQCHCPNIYIPIATGKQVLRMLYEQFVQDDVAEEEVFEGFHYYVIIPK</sequence>
<keyword evidence="4" id="KW-1185">Reference proteome</keyword>
<dbReference type="EMBL" id="VSWC01000001">
    <property type="protein sequence ID" value="KAA1118682.1"/>
    <property type="molecule type" value="Genomic_DNA"/>
</dbReference>
<proteinExistence type="predicted"/>
<dbReference type="EMBL" id="VSWC01000053">
    <property type="protein sequence ID" value="KAA1101781.1"/>
    <property type="molecule type" value="Genomic_DNA"/>
</dbReference>
<gene>
    <name evidence="3" type="ORF">PGT21_002189</name>
    <name evidence="2" type="ORF">PGT21_030159</name>
</gene>
<protein>
    <submittedName>
        <fullName evidence="2">Uncharacterized protein</fullName>
    </submittedName>
</protein>
<dbReference type="AlphaFoldDB" id="A0A5B0PKP2"/>
<evidence type="ECO:0000313" key="2">
    <source>
        <dbReference type="EMBL" id="KAA1101781.1"/>
    </source>
</evidence>
<name>A0A5B0PKP2_PUCGR</name>
<evidence type="ECO:0000256" key="1">
    <source>
        <dbReference type="SAM" id="MobiDB-lite"/>
    </source>
</evidence>